<protein>
    <submittedName>
        <fullName evidence="1">Uncharacterized protein</fullName>
    </submittedName>
</protein>
<dbReference type="EMBL" id="CP018047">
    <property type="protein sequence ID" value="AQU69821.1"/>
    <property type="molecule type" value="Genomic_DNA"/>
</dbReference>
<reference evidence="1 2" key="1">
    <citation type="submission" date="2016-11" db="EMBL/GenBank/DDBJ databases">
        <title>Complete genome sequence of Streptomyces niveus SCSIO 3406.</title>
        <authorList>
            <person name="Zhu Q."/>
            <person name="Cheng W."/>
            <person name="Song Y."/>
            <person name="Li Q."/>
            <person name="Ju J."/>
        </authorList>
    </citation>
    <scope>NUCLEOTIDE SEQUENCE [LARGE SCALE GENOMIC DNA]</scope>
    <source>
        <strain evidence="1 2">SCSIO 3406</strain>
    </source>
</reference>
<name>A0A1U9R149_STRNV</name>
<evidence type="ECO:0000313" key="1">
    <source>
        <dbReference type="EMBL" id="AQU69821.1"/>
    </source>
</evidence>
<proteinExistence type="predicted"/>
<organism evidence="1 2">
    <name type="scientific">Streptomyces niveus</name>
    <name type="common">Streptomyces spheroides</name>
    <dbReference type="NCBI Taxonomy" id="193462"/>
    <lineage>
        <taxon>Bacteria</taxon>
        <taxon>Bacillati</taxon>
        <taxon>Actinomycetota</taxon>
        <taxon>Actinomycetes</taxon>
        <taxon>Kitasatosporales</taxon>
        <taxon>Streptomycetaceae</taxon>
        <taxon>Streptomyces</taxon>
    </lineage>
</organism>
<sequence>MAGRLASRTGNWPWWRPDARKFCVSQRETVISLVADIIVSVSRPVTWAIHKIVAIVTFIVERGSRIASSSTRCGG</sequence>
<dbReference type="AlphaFoldDB" id="A0A1U9R149"/>
<dbReference type="Proteomes" id="UP000189677">
    <property type="component" value="Chromosome"/>
</dbReference>
<accession>A0A1U9R149</accession>
<evidence type="ECO:0000313" key="2">
    <source>
        <dbReference type="Proteomes" id="UP000189677"/>
    </source>
</evidence>
<keyword evidence="2" id="KW-1185">Reference proteome</keyword>
<dbReference type="KEGG" id="snw:BBN63_30180"/>
<gene>
    <name evidence="1" type="ORF">BBN63_30180</name>
</gene>